<sequence>MSEDRRPDVIVHDNLRVVLIGLDTSVLSDLLDHRLSAINGILTEADREFLRNSEDSIKESDLLRFNTYGDCAPSEHSCGVYKARCENRKPSLKKRAANVVSE</sequence>
<keyword evidence="2" id="KW-1185">Reference proteome</keyword>
<evidence type="ECO:0000313" key="1">
    <source>
        <dbReference type="EMBL" id="MFC6906938.1"/>
    </source>
</evidence>
<comment type="caution">
    <text evidence="1">The sequence shown here is derived from an EMBL/GenBank/DDBJ whole genome shotgun (WGS) entry which is preliminary data.</text>
</comment>
<proteinExistence type="predicted"/>
<dbReference type="EMBL" id="JBHSXQ010000006">
    <property type="protein sequence ID" value="MFC6906938.1"/>
    <property type="molecule type" value="Genomic_DNA"/>
</dbReference>
<protein>
    <submittedName>
        <fullName evidence="1">Uncharacterized protein</fullName>
    </submittedName>
</protein>
<dbReference type="RefSeq" id="WP_340605516.1">
    <property type="nucleotide sequence ID" value="NZ_JBBMXV010000006.1"/>
</dbReference>
<dbReference type="Proteomes" id="UP001596312">
    <property type="component" value="Unassembled WGS sequence"/>
</dbReference>
<organism evidence="1 2">
    <name type="scientific">Halalkalicoccus tibetensis</name>
    <dbReference type="NCBI Taxonomy" id="175632"/>
    <lineage>
        <taxon>Archaea</taxon>
        <taxon>Methanobacteriati</taxon>
        <taxon>Methanobacteriota</taxon>
        <taxon>Stenosarchaea group</taxon>
        <taxon>Halobacteria</taxon>
        <taxon>Halobacteriales</taxon>
        <taxon>Halococcaceae</taxon>
        <taxon>Halalkalicoccus</taxon>
    </lineage>
</organism>
<reference evidence="1 2" key="1">
    <citation type="journal article" date="2019" name="Int. J. Syst. Evol. Microbiol.">
        <title>The Global Catalogue of Microorganisms (GCM) 10K type strain sequencing project: providing services to taxonomists for standard genome sequencing and annotation.</title>
        <authorList>
            <consortium name="The Broad Institute Genomics Platform"/>
            <consortium name="The Broad Institute Genome Sequencing Center for Infectious Disease"/>
            <person name="Wu L."/>
            <person name="Ma J."/>
        </authorList>
    </citation>
    <scope>NUCLEOTIDE SEQUENCE [LARGE SCALE GENOMIC DNA]</scope>
    <source>
        <strain evidence="1 2">CGMCC 1.3240</strain>
    </source>
</reference>
<dbReference type="AlphaFoldDB" id="A0ABD5V5S1"/>
<name>A0ABD5V5S1_9EURY</name>
<evidence type="ECO:0000313" key="2">
    <source>
        <dbReference type="Proteomes" id="UP001596312"/>
    </source>
</evidence>
<gene>
    <name evidence="1" type="ORF">ACFQGH_17230</name>
</gene>
<accession>A0ABD5V5S1</accession>